<dbReference type="SUPFAM" id="SSF53335">
    <property type="entry name" value="S-adenosyl-L-methionine-dependent methyltransferases"/>
    <property type="match status" value="1"/>
</dbReference>
<sequence length="284" mass="32907">MKLKKKKQLKKRLKKVYKQSRPASYIKELTKYAQLFDDVPEIKFLINNVLESDRLIKNGLLPQQLPTLLLPDDIQYRIYQQLAKKYPAGDPVGDQRWDQYTAALPKVDKLLRSYRDYLEDTYGLWSYTNAPFIAALSDYLNNQPVLEIMAGNGYISRGLHQHNPHQQVITTDSKAWVAENETGKHPITTIEKLDALAAIKKYGNQVKYVIMSWSPDKVEIDWQVLQLIRQHYPQLHLLVIGEKNGATNSPRFWKEAQLSQDGLQTVNDHLQSFDLIDEQVFLAK</sequence>
<dbReference type="GO" id="GO:0032259">
    <property type="term" value="P:methylation"/>
    <property type="evidence" value="ECO:0007669"/>
    <property type="project" value="UniProtKB-KW"/>
</dbReference>
<reference evidence="1" key="1">
    <citation type="journal article" date="2021" name="PeerJ">
        <title>Extensive microbial diversity within the chicken gut microbiome revealed by metagenomics and culture.</title>
        <authorList>
            <person name="Gilroy R."/>
            <person name="Ravi A."/>
            <person name="Getino M."/>
            <person name="Pursley I."/>
            <person name="Horton D.L."/>
            <person name="Alikhan N.F."/>
            <person name="Baker D."/>
            <person name="Gharbi K."/>
            <person name="Hall N."/>
            <person name="Watson M."/>
            <person name="Adriaenssens E.M."/>
            <person name="Foster-Nyarko E."/>
            <person name="Jarju S."/>
            <person name="Secka A."/>
            <person name="Antonio M."/>
            <person name="Oren A."/>
            <person name="Chaudhuri R.R."/>
            <person name="La Ragione R."/>
            <person name="Hildebrand F."/>
            <person name="Pallen M.J."/>
        </authorList>
    </citation>
    <scope>NUCLEOTIDE SEQUENCE</scope>
    <source>
        <strain evidence="1">ChiHejej3B27-2180</strain>
    </source>
</reference>
<keyword evidence="1" id="KW-0808">Transferase</keyword>
<gene>
    <name evidence="1" type="ORF">H9876_02650</name>
</gene>
<accession>A0A9D1QPC0</accession>
<protein>
    <submittedName>
        <fullName evidence="1">SAM-dependent methyltransferase</fullName>
    </submittedName>
</protein>
<reference evidence="1" key="2">
    <citation type="submission" date="2021-04" db="EMBL/GenBank/DDBJ databases">
        <authorList>
            <person name="Gilroy R."/>
        </authorList>
    </citation>
    <scope>NUCLEOTIDE SEQUENCE</scope>
    <source>
        <strain evidence="1">ChiHejej3B27-2180</strain>
    </source>
</reference>
<keyword evidence="1" id="KW-0489">Methyltransferase</keyword>
<proteinExistence type="predicted"/>
<comment type="caution">
    <text evidence="1">The sequence shown here is derived from an EMBL/GenBank/DDBJ whole genome shotgun (WGS) entry which is preliminary data.</text>
</comment>
<dbReference type="GO" id="GO:0008168">
    <property type="term" value="F:methyltransferase activity"/>
    <property type="evidence" value="ECO:0007669"/>
    <property type="project" value="UniProtKB-KW"/>
</dbReference>
<evidence type="ECO:0000313" key="1">
    <source>
        <dbReference type="EMBL" id="HIW70268.1"/>
    </source>
</evidence>
<organism evidence="1 2">
    <name type="scientific">Candidatus Limosilactobacillus merdipullorum</name>
    <dbReference type="NCBI Taxonomy" id="2838653"/>
    <lineage>
        <taxon>Bacteria</taxon>
        <taxon>Bacillati</taxon>
        <taxon>Bacillota</taxon>
        <taxon>Bacilli</taxon>
        <taxon>Lactobacillales</taxon>
        <taxon>Lactobacillaceae</taxon>
        <taxon>Limosilactobacillus</taxon>
    </lineage>
</organism>
<dbReference type="Proteomes" id="UP000886878">
    <property type="component" value="Unassembled WGS sequence"/>
</dbReference>
<dbReference type="InterPro" id="IPR029063">
    <property type="entry name" value="SAM-dependent_MTases_sf"/>
</dbReference>
<dbReference type="AlphaFoldDB" id="A0A9D1QPC0"/>
<dbReference type="EMBL" id="DXGK01000048">
    <property type="protein sequence ID" value="HIW70268.1"/>
    <property type="molecule type" value="Genomic_DNA"/>
</dbReference>
<evidence type="ECO:0000313" key="2">
    <source>
        <dbReference type="Proteomes" id="UP000886878"/>
    </source>
</evidence>
<name>A0A9D1QPC0_9LACO</name>